<evidence type="ECO:0000313" key="2">
    <source>
        <dbReference type="EMBL" id="MBD1548137.1"/>
    </source>
</evidence>
<dbReference type="RefSeq" id="WP_190292875.1">
    <property type="nucleotide sequence ID" value="NZ_JABFCZ010000020.1"/>
</dbReference>
<dbReference type="AlphaFoldDB" id="A0A926S805"/>
<keyword evidence="1" id="KW-0732">Signal</keyword>
<dbReference type="EMBL" id="JABFCZ010000020">
    <property type="protein sequence ID" value="MBD1548137.1"/>
    <property type="molecule type" value="Genomic_DNA"/>
</dbReference>
<feature type="signal peptide" evidence="1">
    <location>
        <begin position="1"/>
        <end position="27"/>
    </location>
</feature>
<evidence type="ECO:0000313" key="3">
    <source>
        <dbReference type="Proteomes" id="UP000598467"/>
    </source>
</evidence>
<sequence length="75" mass="8271">MHKLRKTCLIAAAGLSLLPLAAGAAFAGTCYYERYDSASGQWERVRERFVDSSQECIARCSSSGYRNCSWSPSDN</sequence>
<proteinExistence type="predicted"/>
<name>A0A926S805_9HYPH</name>
<feature type="chain" id="PRO_5037081701" evidence="1">
    <location>
        <begin position="28"/>
        <end position="75"/>
    </location>
</feature>
<reference evidence="2" key="1">
    <citation type="submission" date="2020-05" db="EMBL/GenBank/DDBJ databases">
        <title>Identification of trans-AT polyketide cluster in two marine bacteria, producers of a novel glutaramide-containing polyketide sesbanimide D and analogs.</title>
        <authorList>
            <person name="Kacar D."/>
            <person name="Rodriguez P."/>
            <person name="Canedo L."/>
            <person name="Gonzalez E."/>
            <person name="Galan B."/>
            <person name="De La Calle F."/>
            <person name="Garcia J.L."/>
        </authorList>
    </citation>
    <scope>NUCLEOTIDE SEQUENCE</scope>
    <source>
        <strain evidence="2">PHM038</strain>
    </source>
</reference>
<dbReference type="Proteomes" id="UP000598467">
    <property type="component" value="Unassembled WGS sequence"/>
</dbReference>
<evidence type="ECO:0000256" key="1">
    <source>
        <dbReference type="SAM" id="SignalP"/>
    </source>
</evidence>
<protein>
    <submittedName>
        <fullName evidence="2">Uncharacterized protein</fullName>
    </submittedName>
</protein>
<gene>
    <name evidence="2" type="ORF">HK439_17870</name>
</gene>
<accession>A0A926S805</accession>
<comment type="caution">
    <text evidence="2">The sequence shown here is derived from an EMBL/GenBank/DDBJ whole genome shotgun (WGS) entry which is preliminary data.</text>
</comment>
<organism evidence="2 3">
    <name type="scientific">Roseibium aggregatum</name>
    <dbReference type="NCBI Taxonomy" id="187304"/>
    <lineage>
        <taxon>Bacteria</taxon>
        <taxon>Pseudomonadati</taxon>
        <taxon>Pseudomonadota</taxon>
        <taxon>Alphaproteobacteria</taxon>
        <taxon>Hyphomicrobiales</taxon>
        <taxon>Stappiaceae</taxon>
        <taxon>Roseibium</taxon>
    </lineage>
</organism>